<dbReference type="Gene3D" id="3.40.50.2000">
    <property type="entry name" value="Glycogen Phosphorylase B"/>
    <property type="match status" value="2"/>
</dbReference>
<dbReference type="PANTHER" id="PTHR10788">
    <property type="entry name" value="TREHALOSE-6-PHOSPHATE SYNTHASE"/>
    <property type="match status" value="1"/>
</dbReference>
<evidence type="ECO:0000256" key="1">
    <source>
        <dbReference type="ARBA" id="ARBA00008799"/>
    </source>
</evidence>
<dbReference type="SFLD" id="SFLDS00003">
    <property type="entry name" value="Haloacid_Dehalogenase"/>
    <property type="match status" value="1"/>
</dbReference>
<dbReference type="Proteomes" id="UP001206206">
    <property type="component" value="Unassembled WGS sequence"/>
</dbReference>
<dbReference type="InterPro" id="IPR006380">
    <property type="entry name" value="SPP-like_dom"/>
</dbReference>
<dbReference type="InterPro" id="IPR006379">
    <property type="entry name" value="HAD-SF_hydro_IIB"/>
</dbReference>
<evidence type="ECO:0000256" key="2">
    <source>
        <dbReference type="SAM" id="MobiDB-lite"/>
    </source>
</evidence>
<dbReference type="InterPro" id="IPR001830">
    <property type="entry name" value="Glyco_trans_20"/>
</dbReference>
<dbReference type="InterPro" id="IPR023214">
    <property type="entry name" value="HAD_sf"/>
</dbReference>
<dbReference type="NCBIfam" id="TIGR01484">
    <property type="entry name" value="HAD-SF-IIB"/>
    <property type="match status" value="1"/>
</dbReference>
<comment type="similarity">
    <text evidence="1">Belongs to the glycosyltransferase 20 family.</text>
</comment>
<keyword evidence="5" id="KW-1185">Reference proteome</keyword>
<dbReference type="SUPFAM" id="SSF56784">
    <property type="entry name" value="HAD-like"/>
    <property type="match status" value="1"/>
</dbReference>
<evidence type="ECO:0000313" key="4">
    <source>
        <dbReference type="EMBL" id="MCQ4043560.1"/>
    </source>
</evidence>
<feature type="region of interest" description="Disordered" evidence="2">
    <location>
        <begin position="678"/>
        <end position="710"/>
    </location>
</feature>
<keyword evidence="4" id="KW-0378">Hydrolase</keyword>
<dbReference type="Pfam" id="PF05116">
    <property type="entry name" value="S6PP"/>
    <property type="match status" value="1"/>
</dbReference>
<dbReference type="Gene3D" id="3.90.1070.10">
    <property type="match status" value="1"/>
</dbReference>
<dbReference type="SFLD" id="SFLDG01140">
    <property type="entry name" value="C2.B:_Phosphomannomutase_and_P"/>
    <property type="match status" value="1"/>
</dbReference>
<gene>
    <name evidence="4" type="ORF">NON19_16425</name>
</gene>
<proteinExistence type="inferred from homology"/>
<dbReference type="PANTHER" id="PTHR10788:SF106">
    <property type="entry name" value="BCDNA.GH08860"/>
    <property type="match status" value="1"/>
</dbReference>
<protein>
    <submittedName>
        <fullName evidence="4">HAD-IIB family hydrolase</fullName>
    </submittedName>
</protein>
<evidence type="ECO:0000259" key="3">
    <source>
        <dbReference type="Pfam" id="PF05116"/>
    </source>
</evidence>
<evidence type="ECO:0000313" key="5">
    <source>
        <dbReference type="Proteomes" id="UP001206206"/>
    </source>
</evidence>
<organism evidence="4 5">
    <name type="scientific">Streptantibioticus rubrisoli</name>
    <dbReference type="NCBI Taxonomy" id="1387313"/>
    <lineage>
        <taxon>Bacteria</taxon>
        <taxon>Bacillati</taxon>
        <taxon>Actinomycetota</taxon>
        <taxon>Actinomycetes</taxon>
        <taxon>Kitasatosporales</taxon>
        <taxon>Streptomycetaceae</taxon>
        <taxon>Streptantibioticus</taxon>
    </lineage>
</organism>
<accession>A0ABT1PGX6</accession>
<dbReference type="Pfam" id="PF00982">
    <property type="entry name" value="Glyco_transf_20"/>
    <property type="match status" value="2"/>
</dbReference>
<dbReference type="RefSeq" id="WP_255928778.1">
    <property type="nucleotide sequence ID" value="NZ_JANFNH010000017.1"/>
</dbReference>
<feature type="domain" description="Sucrose phosphatase-like" evidence="3">
    <location>
        <begin position="2"/>
        <end position="231"/>
    </location>
</feature>
<dbReference type="Gene3D" id="3.40.50.1000">
    <property type="entry name" value="HAD superfamily/HAD-like"/>
    <property type="match status" value="1"/>
</dbReference>
<dbReference type="InterPro" id="IPR036412">
    <property type="entry name" value="HAD-like_sf"/>
</dbReference>
<dbReference type="GO" id="GO:0016787">
    <property type="term" value="F:hydrolase activity"/>
    <property type="evidence" value="ECO:0007669"/>
    <property type="project" value="UniProtKB-KW"/>
</dbReference>
<dbReference type="SFLD" id="SFLDG01141">
    <property type="entry name" value="C2.B.1:_Sucrose_Phosphatase_Li"/>
    <property type="match status" value="1"/>
</dbReference>
<comment type="caution">
    <text evidence="4">The sequence shown here is derived from an EMBL/GenBank/DDBJ whole genome shotgun (WGS) entry which is preliminary data.</text>
</comment>
<feature type="compositionally biased region" description="Basic residues" evidence="2">
    <location>
        <begin position="692"/>
        <end position="704"/>
    </location>
</feature>
<sequence length="710" mass="77634">MRVLVADLDGTLLGGSEGQRRALRGALGRHPDVTVVFATGRGLPSIRAALRDPLLPRPRWIIADVGASVIDGASLTPVTALQRRLRLGWPGAERMRAALDRFPELVYQDGVAQDARCSYYLRPESLTRRITDAVRELGCGWLYSADRYFDVLPPGVDKGAALAALAREQGWPMDSVLVAGDSLNDLSLFGLGAHGVLVGNAEPALLAAVPDNATVLRSELPGAAGVLAGLEELGWVEHRYPLVVGYHRPPMRWTPDGWRQPSSPNGILPTLRSALDGNPDAVWATAAVLGEGGEDEPLTAPDCGMPLAFLRLGREEWARYFHRACKETLWPVLMSQPERLRFDSGTWASYREVNERFAEHIGDHAAEGGTVWLHDYNLWLVPGLLRAARPDLRLGLFHHTAFPPPRVFAQLPTADELRASLGCLDWAGFHTSGFAENFRRTVPGRPRLGVHPLGIDRTAIETLARARVPRRRAADGPLVLSVERLDYAKAPAEKVEAVDALLERCPQLRGRLRFRLVCPPPEPGITAYDTTRAALERRVAEVNGAWETDSWRPVEYLPRNLPFGEVVDHYLAADVFWVTSLQDGMNLTAKEFVAAQAACGLDGVLVLSRYAGAAARLGGAALLTDPGSPDDLVATLRRALTLAPEERRARLARLSRLLGHEHPARWAARIIAAIQGRAESADPRPVQDPGGHRHRVHQRVHGHRAQSGGT</sequence>
<dbReference type="SUPFAM" id="SSF53756">
    <property type="entry name" value="UDP-Glycosyltransferase/glycogen phosphorylase"/>
    <property type="match status" value="1"/>
</dbReference>
<reference evidence="4 5" key="1">
    <citation type="submission" date="2022-06" db="EMBL/GenBank/DDBJ databases">
        <title>Draft genome sequence of type strain Streptomyces rubrisoli DSM 42083.</title>
        <authorList>
            <person name="Duangmal K."/>
            <person name="Klaysubun C."/>
        </authorList>
    </citation>
    <scope>NUCLEOTIDE SEQUENCE [LARGE SCALE GENOMIC DNA]</scope>
    <source>
        <strain evidence="4 5">DSM 42083</strain>
    </source>
</reference>
<name>A0ABT1PGX6_9ACTN</name>
<dbReference type="EMBL" id="JANFNH010000017">
    <property type="protein sequence ID" value="MCQ4043560.1"/>
    <property type="molecule type" value="Genomic_DNA"/>
</dbReference>